<dbReference type="RefSeq" id="WP_006105344.1">
    <property type="nucleotide sequence ID" value="NZ_DS989869.1"/>
</dbReference>
<dbReference type="HOGENOM" id="CLU_005170_0_0_3"/>
<evidence type="ECO:0000256" key="4">
    <source>
        <dbReference type="ARBA" id="ARBA00022448"/>
    </source>
</evidence>
<evidence type="ECO:0000256" key="8">
    <source>
        <dbReference type="ARBA" id="ARBA00031174"/>
    </source>
</evidence>
<feature type="transmembrane region" description="Helical" evidence="9">
    <location>
        <begin position="440"/>
        <end position="458"/>
    </location>
</feature>
<dbReference type="PROSITE" id="PS01271">
    <property type="entry name" value="NA_SULFATE"/>
    <property type="match status" value="1"/>
</dbReference>
<feature type="transmembrane region" description="Helical" evidence="9">
    <location>
        <begin position="346"/>
        <end position="369"/>
    </location>
</feature>
<dbReference type="GO" id="GO:0015141">
    <property type="term" value="F:succinate transmembrane transporter activity"/>
    <property type="evidence" value="ECO:0007669"/>
    <property type="project" value="UniProtKB-ARBA"/>
</dbReference>
<evidence type="ECO:0000256" key="3">
    <source>
        <dbReference type="ARBA" id="ARBA00020150"/>
    </source>
</evidence>
<comment type="similarity">
    <text evidence="2">Belongs to the SLC13A/DASS transporter (TC 2.A.47) family. NADC subfamily.</text>
</comment>
<evidence type="ECO:0000313" key="10">
    <source>
        <dbReference type="EMBL" id="EDX71871.1"/>
    </source>
</evidence>
<organism evidence="10 11">
    <name type="scientific">Coleofasciculus chthonoplastes PCC 7420</name>
    <dbReference type="NCBI Taxonomy" id="118168"/>
    <lineage>
        <taxon>Bacteria</taxon>
        <taxon>Bacillati</taxon>
        <taxon>Cyanobacteriota</taxon>
        <taxon>Cyanophyceae</taxon>
        <taxon>Coleofasciculales</taxon>
        <taxon>Coleofasciculaceae</taxon>
        <taxon>Coleofasciculus</taxon>
    </lineage>
</organism>
<feature type="transmembrane region" description="Helical" evidence="9">
    <location>
        <begin position="80"/>
        <end position="98"/>
    </location>
</feature>
<comment type="subcellular location">
    <subcellularLocation>
        <location evidence="1">Membrane</location>
        <topology evidence="1">Multi-pass membrane protein</topology>
    </subcellularLocation>
</comment>
<gene>
    <name evidence="10" type="ORF">MC7420_6957</name>
</gene>
<reference evidence="10 11" key="1">
    <citation type="submission" date="2008-07" db="EMBL/GenBank/DDBJ databases">
        <authorList>
            <person name="Tandeau de Marsac N."/>
            <person name="Ferriera S."/>
            <person name="Johnson J."/>
            <person name="Kravitz S."/>
            <person name="Beeson K."/>
            <person name="Sutton G."/>
            <person name="Rogers Y.-H."/>
            <person name="Friedman R."/>
            <person name="Frazier M."/>
            <person name="Venter J.C."/>
        </authorList>
    </citation>
    <scope>NUCLEOTIDE SEQUENCE [LARGE SCALE GENOMIC DNA]</scope>
    <source>
        <strain evidence="10 11">PCC 7420</strain>
    </source>
</reference>
<dbReference type="OrthoDB" id="9766267at2"/>
<dbReference type="Proteomes" id="UP000003835">
    <property type="component" value="Unassembled WGS sequence"/>
</dbReference>
<evidence type="ECO:0000256" key="2">
    <source>
        <dbReference type="ARBA" id="ARBA00006772"/>
    </source>
</evidence>
<dbReference type="EMBL" id="DS989869">
    <property type="protein sequence ID" value="EDX71871.1"/>
    <property type="molecule type" value="Genomic_DNA"/>
</dbReference>
<evidence type="ECO:0000256" key="7">
    <source>
        <dbReference type="ARBA" id="ARBA00023136"/>
    </source>
</evidence>
<dbReference type="STRING" id="118168.MC7420_6957"/>
<name>B4W1Y8_9CYAN</name>
<dbReference type="NCBIfam" id="TIGR00785">
    <property type="entry name" value="dass"/>
    <property type="match status" value="1"/>
</dbReference>
<dbReference type="CDD" id="cd01115">
    <property type="entry name" value="SLC13_permease"/>
    <property type="match status" value="1"/>
</dbReference>
<keyword evidence="4" id="KW-0813">Transport</keyword>
<dbReference type="AlphaFoldDB" id="B4W1Y8"/>
<feature type="transmembrane region" description="Helical" evidence="9">
    <location>
        <begin position="399"/>
        <end position="419"/>
    </location>
</feature>
<evidence type="ECO:0000256" key="9">
    <source>
        <dbReference type="SAM" id="Phobius"/>
    </source>
</evidence>
<dbReference type="PANTHER" id="PTHR10283:SF82">
    <property type="entry name" value="SOLUTE CARRIER FAMILY 13 MEMBER 2"/>
    <property type="match status" value="1"/>
</dbReference>
<keyword evidence="6 9" id="KW-1133">Transmembrane helix</keyword>
<keyword evidence="11" id="KW-1185">Reference proteome</keyword>
<dbReference type="InterPro" id="IPR031312">
    <property type="entry name" value="Na/sul_symport_CS"/>
</dbReference>
<accession>B4W1Y8</accession>
<evidence type="ECO:0000313" key="11">
    <source>
        <dbReference type="Proteomes" id="UP000003835"/>
    </source>
</evidence>
<dbReference type="eggNOG" id="COG0471">
    <property type="taxonomic scope" value="Bacteria"/>
</dbReference>
<evidence type="ECO:0000256" key="1">
    <source>
        <dbReference type="ARBA" id="ARBA00004141"/>
    </source>
</evidence>
<protein>
    <recommendedName>
        <fullName evidence="3">Sodium-dependent dicarboxylate transporter SdcS</fullName>
    </recommendedName>
    <alternativeName>
        <fullName evidence="8">Na(+)/dicarboxylate symporter</fullName>
    </alternativeName>
</protein>
<sequence>MKANYQRLALIGGPVLATIVFVWLRLVNQSLDECWTAAVTVLCAVWWCFEPIPIPATSLIPFAVFPGAGVLSDKQVATAYGHHLIMLLLGGFMLSTAIEKSGVHRRLAIGMVRLVGRDGGKTLVLGFMLASALLSMWVSNTATTLMLLPIAVAVLEQCANRRLEVPLLLGIAYGASVGGIGTPIGTPPNVIFLAQYEEITGKVFSFLDWMKLGVPVVVLMVPLTWLWLTRHLRGKSTLELPTLNPWSAAEKRVLIIFVITALAWSTRIEPFGGWSRLLGTPEVGDSTVALFMVVVMFILPDGQGGKLLDWETAERIPWGLLILFSGGIAIANAFSASGLSESLGQLLSNLSVLPMLLTLALICLVVTFLTEVTSNTATTTLLMPILGAAALAAKLEPTLLMIPATISASCAFMLPVATAPNAIVYSTGKFPISRMVREGLVLNFFGTLVITLLCYSLLEIN</sequence>
<dbReference type="InterPro" id="IPR001898">
    <property type="entry name" value="SLC13A/DASS"/>
</dbReference>
<dbReference type="PANTHER" id="PTHR10283">
    <property type="entry name" value="SOLUTE CARRIER FAMILY 13 MEMBER"/>
    <property type="match status" value="1"/>
</dbReference>
<keyword evidence="5 9" id="KW-0812">Transmembrane</keyword>
<feature type="transmembrane region" description="Helical" evidence="9">
    <location>
        <begin position="7"/>
        <end position="26"/>
    </location>
</feature>
<keyword evidence="7 9" id="KW-0472">Membrane</keyword>
<feature type="transmembrane region" description="Helical" evidence="9">
    <location>
        <begin position="209"/>
        <end position="228"/>
    </location>
</feature>
<dbReference type="GO" id="GO:0005886">
    <property type="term" value="C:plasma membrane"/>
    <property type="evidence" value="ECO:0007669"/>
    <property type="project" value="TreeGrafter"/>
</dbReference>
<evidence type="ECO:0000256" key="5">
    <source>
        <dbReference type="ARBA" id="ARBA00022692"/>
    </source>
</evidence>
<dbReference type="Pfam" id="PF00939">
    <property type="entry name" value="Na_sulph_symp"/>
    <property type="match status" value="1"/>
</dbReference>
<evidence type="ECO:0000256" key="6">
    <source>
        <dbReference type="ARBA" id="ARBA00022989"/>
    </source>
</evidence>
<feature type="transmembrane region" description="Helical" evidence="9">
    <location>
        <begin position="316"/>
        <end position="334"/>
    </location>
</feature>
<feature type="transmembrane region" description="Helical" evidence="9">
    <location>
        <begin position="376"/>
        <end position="393"/>
    </location>
</feature>
<proteinExistence type="inferred from homology"/>